<evidence type="ECO:0000256" key="1">
    <source>
        <dbReference type="SAM" id="Phobius"/>
    </source>
</evidence>
<keyword evidence="1" id="KW-0812">Transmembrane</keyword>
<dbReference type="AlphaFoldDB" id="A0A1E2SHW2"/>
<sequence length="199" mass="20105">MAPAVLAQPPGGSTPSRTWAVPAVRAVVALAAAVVITFTRDAHTVAFGLTVFGAFAVLDGLATGVLSLLFSSRGLTRTLFVGQGVLGVLAGALALALLGSGLAMFLYLVTVWGALAGFLELYNGLGSRHRDAAARDWLITGALTAVLALVLLFAPADAVLAVGLFGAWAVIVGVFQGIGAATLRSASRFASPQRAESGS</sequence>
<dbReference type="Pfam" id="PF03729">
    <property type="entry name" value="DUF308"/>
    <property type="match status" value="1"/>
</dbReference>
<feature type="transmembrane region" description="Helical" evidence="1">
    <location>
        <begin position="160"/>
        <end position="183"/>
    </location>
</feature>
<dbReference type="RefSeq" id="WP_041767975.1">
    <property type="nucleotide sequence ID" value="NZ_LNZG01000048.1"/>
</dbReference>
<dbReference type="InterPro" id="IPR005325">
    <property type="entry name" value="DUF308_memb"/>
</dbReference>
<evidence type="ECO:0000313" key="2">
    <source>
        <dbReference type="EMBL" id="ODA89321.1"/>
    </source>
</evidence>
<keyword evidence="1" id="KW-1133">Transmembrane helix</keyword>
<feature type="transmembrane region" description="Helical" evidence="1">
    <location>
        <begin position="19"/>
        <end position="39"/>
    </location>
</feature>
<gene>
    <name evidence="2" type="ORF">ATY41_06265</name>
</gene>
<feature type="transmembrane region" description="Helical" evidence="1">
    <location>
        <begin position="104"/>
        <end position="125"/>
    </location>
</feature>
<feature type="transmembrane region" description="Helical" evidence="1">
    <location>
        <begin position="78"/>
        <end position="98"/>
    </location>
</feature>
<proteinExistence type="predicted"/>
<dbReference type="Proteomes" id="UP000094426">
    <property type="component" value="Unassembled WGS sequence"/>
</dbReference>
<comment type="caution">
    <text evidence="2">The sequence shown here is derived from an EMBL/GenBank/DDBJ whole genome shotgun (WGS) entry which is preliminary data.</text>
</comment>
<organism evidence="2 3">
    <name type="scientific">Leifsonia xyli subsp. xyli</name>
    <dbReference type="NCBI Taxonomy" id="59736"/>
    <lineage>
        <taxon>Bacteria</taxon>
        <taxon>Bacillati</taxon>
        <taxon>Actinomycetota</taxon>
        <taxon>Actinomycetes</taxon>
        <taxon>Micrococcales</taxon>
        <taxon>Microbacteriaceae</taxon>
        <taxon>Leifsonia</taxon>
    </lineage>
</organism>
<dbReference type="OrthoDB" id="5126240at2"/>
<evidence type="ECO:0000313" key="3">
    <source>
        <dbReference type="Proteomes" id="UP000094426"/>
    </source>
</evidence>
<feature type="transmembrane region" description="Helical" evidence="1">
    <location>
        <begin position="45"/>
        <end position="71"/>
    </location>
</feature>
<accession>A0A1E2SHW2</accession>
<feature type="transmembrane region" description="Helical" evidence="1">
    <location>
        <begin position="137"/>
        <end position="154"/>
    </location>
</feature>
<name>A0A1E2SHW2_LEIXY</name>
<reference evidence="2 3" key="1">
    <citation type="submission" date="2015-11" db="EMBL/GenBank/DDBJ databases">
        <authorList>
            <person name="Zhang Y."/>
            <person name="Guo Z."/>
        </authorList>
    </citation>
    <scope>NUCLEOTIDE SEQUENCE [LARGE SCALE GENOMIC DNA]</scope>
    <source>
        <strain evidence="3">gdw1</strain>
    </source>
</reference>
<evidence type="ECO:0008006" key="4">
    <source>
        <dbReference type="Google" id="ProtNLM"/>
    </source>
</evidence>
<dbReference type="EMBL" id="LNZG01000048">
    <property type="protein sequence ID" value="ODA89321.1"/>
    <property type="molecule type" value="Genomic_DNA"/>
</dbReference>
<keyword evidence="1" id="KW-0472">Membrane</keyword>
<protein>
    <recommendedName>
        <fullName evidence="4">HdeD family acid-resistance protein</fullName>
    </recommendedName>
</protein>